<dbReference type="EMBL" id="FNON01000002">
    <property type="protein sequence ID" value="SDX09906.1"/>
    <property type="molecule type" value="Genomic_DNA"/>
</dbReference>
<evidence type="ECO:0000256" key="2">
    <source>
        <dbReference type="SAM" id="Phobius"/>
    </source>
</evidence>
<dbReference type="Proteomes" id="UP000199515">
    <property type="component" value="Unassembled WGS sequence"/>
</dbReference>
<dbReference type="RefSeq" id="WP_091288213.1">
    <property type="nucleotide sequence ID" value="NZ_FNON01000002.1"/>
</dbReference>
<evidence type="ECO:0000313" key="3">
    <source>
        <dbReference type="EMBL" id="SDX09906.1"/>
    </source>
</evidence>
<evidence type="ECO:0000313" key="4">
    <source>
        <dbReference type="Proteomes" id="UP000199515"/>
    </source>
</evidence>
<keyword evidence="2" id="KW-0812">Transmembrane</keyword>
<sequence length="337" mass="36893">MSDASLHQVWSETELDDALDALHADAPSADLSAARATLLRAAGAAPAERVPDAKPRRTWAWVAAAAAVVVLAGGIVTVSNLPGEPAREPSLLELGSTGVVKPDAPLKPGEFRFLYEQRWGSPVYGQRYETTIELWLPDVPGQEWLRRETSTGRTLPYPGPDSATANAKPADGPPEVTEKYAPLDGGPGSFTNPTPAFLASLRQDPTWLYEQIQAWFGKVKPRPETDIDVFTFRTIVDLLTSGRLRADHRMLFARTLSLVPGFVTRTENDRTTYIFERGNERTKVVLQTSTGLPLSQSITTVYDADGYKAGTPLRESYYKTMILERPPIPTTTTTKPG</sequence>
<dbReference type="OrthoDB" id="3387554at2"/>
<feature type="transmembrane region" description="Helical" evidence="2">
    <location>
        <begin position="59"/>
        <end position="81"/>
    </location>
</feature>
<name>A0A1H2YXP7_9PSEU</name>
<keyword evidence="4" id="KW-1185">Reference proteome</keyword>
<keyword evidence="2" id="KW-1133">Transmembrane helix</keyword>
<keyword evidence="2" id="KW-0472">Membrane</keyword>
<evidence type="ECO:0008006" key="5">
    <source>
        <dbReference type="Google" id="ProtNLM"/>
    </source>
</evidence>
<dbReference type="STRING" id="589385.SAMN05421504_102304"/>
<proteinExistence type="predicted"/>
<reference evidence="3 4" key="1">
    <citation type="submission" date="2016-10" db="EMBL/GenBank/DDBJ databases">
        <authorList>
            <person name="de Groot N.N."/>
        </authorList>
    </citation>
    <scope>NUCLEOTIDE SEQUENCE [LARGE SCALE GENOMIC DNA]</scope>
    <source>
        <strain evidence="3 4">CPCC 202699</strain>
    </source>
</reference>
<protein>
    <recommendedName>
        <fullName evidence="5">CU044_5270 family protein</fullName>
    </recommendedName>
</protein>
<evidence type="ECO:0000256" key="1">
    <source>
        <dbReference type="SAM" id="MobiDB-lite"/>
    </source>
</evidence>
<dbReference type="AlphaFoldDB" id="A0A1H2YXP7"/>
<gene>
    <name evidence="3" type="ORF">SAMN05421504_102304</name>
</gene>
<accession>A0A1H2YXP7</accession>
<feature type="region of interest" description="Disordered" evidence="1">
    <location>
        <begin position="150"/>
        <end position="174"/>
    </location>
</feature>
<organism evidence="3 4">
    <name type="scientific">Amycolatopsis xylanica</name>
    <dbReference type="NCBI Taxonomy" id="589385"/>
    <lineage>
        <taxon>Bacteria</taxon>
        <taxon>Bacillati</taxon>
        <taxon>Actinomycetota</taxon>
        <taxon>Actinomycetes</taxon>
        <taxon>Pseudonocardiales</taxon>
        <taxon>Pseudonocardiaceae</taxon>
        <taxon>Amycolatopsis</taxon>
    </lineage>
</organism>